<dbReference type="InterPro" id="IPR042099">
    <property type="entry name" value="ANL_N_sf"/>
</dbReference>
<dbReference type="Pfam" id="PF13193">
    <property type="entry name" value="AMP-binding_C"/>
    <property type="match status" value="1"/>
</dbReference>
<gene>
    <name evidence="3" type="ORF">SAMN05216178_2505</name>
</gene>
<dbReference type="SUPFAM" id="SSF56801">
    <property type="entry name" value="Acetyl-CoA synthetase-like"/>
    <property type="match status" value="1"/>
</dbReference>
<dbReference type="Gene3D" id="3.30.300.30">
    <property type="match status" value="1"/>
</dbReference>
<dbReference type="InterPro" id="IPR000873">
    <property type="entry name" value="AMP-dep_synth/lig_dom"/>
</dbReference>
<evidence type="ECO:0000313" key="3">
    <source>
        <dbReference type="EMBL" id="SEB85297.1"/>
    </source>
</evidence>
<reference evidence="4" key="1">
    <citation type="submission" date="2016-10" db="EMBL/GenBank/DDBJ databases">
        <authorList>
            <person name="Varghese N."/>
            <person name="Submissions S."/>
        </authorList>
    </citation>
    <scope>NUCLEOTIDE SEQUENCE [LARGE SCALE GENOMIC DNA]</scope>
    <source>
        <strain evidence="4">DSM 9751</strain>
    </source>
</reference>
<dbReference type="SUPFAM" id="SSF53335">
    <property type="entry name" value="S-adenosyl-L-methionine-dependent methyltransferases"/>
    <property type="match status" value="1"/>
</dbReference>
<feature type="domain" description="AMP-binding enzyme C-terminal" evidence="2">
    <location>
        <begin position="349"/>
        <end position="425"/>
    </location>
</feature>
<feature type="domain" description="AMP-dependent synthetase/ligase" evidence="1">
    <location>
        <begin position="119"/>
        <end position="293"/>
    </location>
</feature>
<dbReference type="GO" id="GO:0016877">
    <property type="term" value="F:ligase activity, forming carbon-sulfur bonds"/>
    <property type="evidence" value="ECO:0007669"/>
    <property type="project" value="UniProtKB-ARBA"/>
</dbReference>
<dbReference type="CDD" id="cd04433">
    <property type="entry name" value="AFD_class_I"/>
    <property type="match status" value="1"/>
</dbReference>
<dbReference type="Gene3D" id="3.40.50.150">
    <property type="entry name" value="Vaccinia Virus protein VP39"/>
    <property type="match status" value="1"/>
</dbReference>
<evidence type="ECO:0000259" key="1">
    <source>
        <dbReference type="Pfam" id="PF00501"/>
    </source>
</evidence>
<dbReference type="Gene3D" id="3.40.50.12780">
    <property type="entry name" value="N-terminal domain of ligase-like"/>
    <property type="match status" value="1"/>
</dbReference>
<dbReference type="AlphaFoldDB" id="A0A1H4MR26"/>
<proteinExistence type="predicted"/>
<dbReference type="Pfam" id="PF00501">
    <property type="entry name" value="AMP-binding"/>
    <property type="match status" value="1"/>
</dbReference>
<dbReference type="InterPro" id="IPR036388">
    <property type="entry name" value="WH-like_DNA-bd_sf"/>
</dbReference>
<name>A0A1H4MR26_9PSED</name>
<organism evidence="3 4">
    <name type="scientific">Pseudomonas saponiphila</name>
    <dbReference type="NCBI Taxonomy" id="556534"/>
    <lineage>
        <taxon>Bacteria</taxon>
        <taxon>Pseudomonadati</taxon>
        <taxon>Pseudomonadota</taxon>
        <taxon>Gammaproteobacteria</taxon>
        <taxon>Pseudomonadales</taxon>
        <taxon>Pseudomonadaceae</taxon>
        <taxon>Pseudomonas</taxon>
    </lineage>
</organism>
<sequence>MVHEWPDDERWFNEVTAGPVLAALPVAVRERWAEPLAALAAAGPQRLLLVFDSSLEHVALLLMLLQHGLSPLLVASDARPGELQRYAAQAAISHCLALDQGQLQVTRLEPGSGEAAPLPQRRGLYLLTSGTTGEPSLIFRDLQSWRDEGLRYCRLLQLAPEDRVLFIAPVYHAYALGWLWGALLAGSQVRVCKPTELGAGLRALRHWASHAVVTPLLAGLLAQRGGPGTRPEGLKGVMSGAGPVDGQLDQQFQQAFGIGLSRNYGSTESGAVFAGVAPLPPLSIGFPMPGIEVLQPGAPGLPFALKVRLEDGRLYDTGDIAEQSAAGYSIVGRESTAIRRGERWISPFEIESVLGSHPDVQDCAVRAVKSAQAGNDHVFAFVVWNPQRPWDPRLLREHCQAHLAPAKVPDRFERTPLIARSGNGKPLLSRRYRPANNQVLLEAAHAYKRSQLLLALWESGALQLSAQGLSVDQIAQRTGLHAHTLAVAFDTAQANGLLHEAAEAETPQDLEDLAAVLDLESFNSRHWNRLDALLAVLHDGLDRRAFEQTPKHPQLQRRYQRAVAGADKQLAAQLTWRKALHKAPRAIALLDICATGAVYTQALLGRRRLDCRASRIVQLGGLNPPAADIPVHSHEDLAQLDARGFDVIVLDNTLHQPGVAQALPALLERLGPDGQLIIDEIFFNDTASAAVGVDWLTHGGCQYPRQAEVVTALARHGFVAEPVWRRESTIYQCTMLFTRSLEK</sequence>
<dbReference type="Gene3D" id="1.10.10.10">
    <property type="entry name" value="Winged helix-like DNA-binding domain superfamily/Winged helix DNA-binding domain"/>
    <property type="match status" value="1"/>
</dbReference>
<dbReference type="PANTHER" id="PTHR43767">
    <property type="entry name" value="LONG-CHAIN-FATTY-ACID--COA LIGASE"/>
    <property type="match status" value="1"/>
</dbReference>
<dbReference type="InterPro" id="IPR050237">
    <property type="entry name" value="ATP-dep_AMP-bd_enzyme"/>
</dbReference>
<protein>
    <submittedName>
        <fullName evidence="3">Acyl-CoA synthetase (AMP-forming)/AMP-acid ligase II</fullName>
    </submittedName>
</protein>
<dbReference type="RefSeq" id="WP_092313896.1">
    <property type="nucleotide sequence ID" value="NZ_FNTJ01000001.1"/>
</dbReference>
<dbReference type="PANTHER" id="PTHR43767:SF12">
    <property type="entry name" value="AMP-DEPENDENT SYNTHETASE AND LIGASE"/>
    <property type="match status" value="1"/>
</dbReference>
<dbReference type="InterPro" id="IPR029063">
    <property type="entry name" value="SAM-dependent_MTases_sf"/>
</dbReference>
<keyword evidence="3" id="KW-0436">Ligase</keyword>
<keyword evidence="4" id="KW-1185">Reference proteome</keyword>
<dbReference type="InterPro" id="IPR025110">
    <property type="entry name" value="AMP-bd_C"/>
</dbReference>
<evidence type="ECO:0000313" key="4">
    <source>
        <dbReference type="Proteomes" id="UP000198982"/>
    </source>
</evidence>
<dbReference type="Proteomes" id="UP000198982">
    <property type="component" value="Unassembled WGS sequence"/>
</dbReference>
<accession>A0A1H4MR26</accession>
<dbReference type="EMBL" id="FNTJ01000001">
    <property type="protein sequence ID" value="SEB85297.1"/>
    <property type="molecule type" value="Genomic_DNA"/>
</dbReference>
<evidence type="ECO:0000259" key="2">
    <source>
        <dbReference type="Pfam" id="PF13193"/>
    </source>
</evidence>
<dbReference type="InterPro" id="IPR045851">
    <property type="entry name" value="AMP-bd_C_sf"/>
</dbReference>